<protein>
    <recommendedName>
        <fullName evidence="1">LHH domain-containing protein</fullName>
    </recommendedName>
</protein>
<evidence type="ECO:0000313" key="2">
    <source>
        <dbReference type="EMBL" id="EJF86874.1"/>
    </source>
</evidence>
<dbReference type="HOGENOM" id="CLU_055397_0_0_5"/>
<reference evidence="2 3" key="1">
    <citation type="submission" date="2012-03" db="EMBL/GenBank/DDBJ databases">
        <title>The Genome Sequence of Bartonella vinsonii subsp. arupensis OK-94-513.</title>
        <authorList>
            <consortium name="The Broad Institute Genome Sequencing Platform"/>
            <consortium name="The Broad Institute Genome Sequencing Center for Infectious Disease"/>
            <person name="Feldgarden M."/>
            <person name="Kirby J."/>
            <person name="Kosoy M."/>
            <person name="Birtles R."/>
            <person name="Probert W.S."/>
            <person name="Chiaraviglio L."/>
            <person name="Young S.K."/>
            <person name="Zeng Q."/>
            <person name="Gargeya S."/>
            <person name="Fitzgerald M."/>
            <person name="Haas B."/>
            <person name="Abouelleil A."/>
            <person name="Alvarado L."/>
            <person name="Arachchi H.M."/>
            <person name="Berlin A."/>
            <person name="Chapman S.B."/>
            <person name="Gearin G."/>
            <person name="Goldberg J."/>
            <person name="Griggs A."/>
            <person name="Gujja S."/>
            <person name="Hansen M."/>
            <person name="Heiman D."/>
            <person name="Howarth C."/>
            <person name="Larimer J."/>
            <person name="Lui A."/>
            <person name="MacDonald P.J.P."/>
            <person name="McCowen C."/>
            <person name="Montmayeur A."/>
            <person name="Murphy C."/>
            <person name="Neiman D."/>
            <person name="Pearson M."/>
            <person name="Priest M."/>
            <person name="Roberts A."/>
            <person name="Saif S."/>
            <person name="Shea T."/>
            <person name="Sisk P."/>
            <person name="Stolte C."/>
            <person name="Sykes S."/>
            <person name="Wortman J."/>
            <person name="Nusbaum C."/>
            <person name="Birren B."/>
        </authorList>
    </citation>
    <scope>NUCLEOTIDE SEQUENCE [LARGE SCALE GENOMIC DNA]</scope>
    <source>
        <strain evidence="2 3">OK-94-513</strain>
    </source>
</reference>
<sequence>NAVNNIILQMIIFASNPWEGGKRAVKDIGTGASWVVSGHAIDDVWEGAGQFWRGVEASFIGDMDYVKENFEKAGVDGAFNAGFESGRLSAGVLENFAGGAGVVKEGVKLGENALIKFNARKDFAQFASKKNLAELAAQGDPAKLAAKKELTKFAAKEKKLWLKKKPTKFTDSKFAQTNKAYQRDDLFDPNRVSDWEEKGKTVWGTNIERMKTGRAPIGFDNKPVELHHLLQTHEGPIAEISKELHNKYNSVIHVNPKTHQSLIEREKFKKWRKEYWKDRAQGYKEGKNSNLGGIIDMKWGIIGLNFDRWGQEHQQ</sequence>
<dbReference type="AlphaFoldDB" id="J0QUR0"/>
<dbReference type="InterPro" id="IPR026834">
    <property type="entry name" value="LHH"/>
</dbReference>
<dbReference type="PATRIC" id="fig|1094562.3.peg.1488"/>
<accession>J0QUR0</accession>
<dbReference type="RefSeq" id="WP_004864942.1">
    <property type="nucleotide sequence ID" value="NZ_JH725038.1"/>
</dbReference>
<evidence type="ECO:0000313" key="3">
    <source>
        <dbReference type="Proteomes" id="UP000002304"/>
    </source>
</evidence>
<feature type="domain" description="LHH" evidence="1">
    <location>
        <begin position="205"/>
        <end position="281"/>
    </location>
</feature>
<name>J0QUR0_BARVI</name>
<proteinExistence type="predicted"/>
<feature type="non-terminal residue" evidence="2">
    <location>
        <position position="1"/>
    </location>
</feature>
<dbReference type="EMBL" id="AILZ01000034">
    <property type="protein sequence ID" value="EJF86874.1"/>
    <property type="molecule type" value="Genomic_DNA"/>
</dbReference>
<dbReference type="Proteomes" id="UP000002304">
    <property type="component" value="Unassembled WGS sequence"/>
</dbReference>
<gene>
    <name evidence="2" type="ORF">ME1_01357</name>
</gene>
<dbReference type="Pfam" id="PF14411">
    <property type="entry name" value="LHH"/>
    <property type="match status" value="1"/>
</dbReference>
<evidence type="ECO:0000259" key="1">
    <source>
        <dbReference type="Pfam" id="PF14411"/>
    </source>
</evidence>
<comment type="caution">
    <text evidence="2">The sequence shown here is derived from an EMBL/GenBank/DDBJ whole genome shotgun (WGS) entry which is preliminary data.</text>
</comment>
<organism evidence="2 3">
    <name type="scientific">Bartonella vinsonii subsp. arupensis OK-94-513</name>
    <dbReference type="NCBI Taxonomy" id="1094562"/>
    <lineage>
        <taxon>Bacteria</taxon>
        <taxon>Pseudomonadati</taxon>
        <taxon>Pseudomonadota</taxon>
        <taxon>Alphaproteobacteria</taxon>
        <taxon>Hyphomicrobiales</taxon>
        <taxon>Bartonellaceae</taxon>
        <taxon>Bartonella</taxon>
    </lineage>
</organism>